<dbReference type="Proteomes" id="UP000221165">
    <property type="component" value="Unassembled WGS sequence"/>
</dbReference>
<dbReference type="VEuPathDB" id="ToxoDB:CSUI_005177"/>
<reference evidence="3 4" key="1">
    <citation type="journal article" date="2017" name="Int. J. Parasitol.">
        <title>The genome of the protozoan parasite Cystoisospora suis and a reverse vaccinology approach to identify vaccine candidates.</title>
        <authorList>
            <person name="Palmieri N."/>
            <person name="Shrestha A."/>
            <person name="Ruttkowski B."/>
            <person name="Beck T."/>
            <person name="Vogl C."/>
            <person name="Tomley F."/>
            <person name="Blake D.P."/>
            <person name="Joachim A."/>
        </authorList>
    </citation>
    <scope>NUCLEOTIDE SEQUENCE [LARGE SCALE GENOMIC DNA]</scope>
    <source>
        <strain evidence="3 4">Wien I</strain>
    </source>
</reference>
<evidence type="ECO:0000256" key="1">
    <source>
        <dbReference type="SAM" id="MobiDB-lite"/>
    </source>
</evidence>
<dbReference type="GeneID" id="94428567"/>
<feature type="compositionally biased region" description="Polar residues" evidence="1">
    <location>
        <begin position="205"/>
        <end position="214"/>
    </location>
</feature>
<feature type="transmembrane region" description="Helical" evidence="2">
    <location>
        <begin position="41"/>
        <end position="68"/>
    </location>
</feature>
<organism evidence="3 4">
    <name type="scientific">Cystoisospora suis</name>
    <dbReference type="NCBI Taxonomy" id="483139"/>
    <lineage>
        <taxon>Eukaryota</taxon>
        <taxon>Sar</taxon>
        <taxon>Alveolata</taxon>
        <taxon>Apicomplexa</taxon>
        <taxon>Conoidasida</taxon>
        <taxon>Coccidia</taxon>
        <taxon>Eucoccidiorida</taxon>
        <taxon>Eimeriorina</taxon>
        <taxon>Sarcocystidae</taxon>
        <taxon>Cystoisospora</taxon>
    </lineage>
</organism>
<proteinExistence type="predicted"/>
<evidence type="ECO:0000313" key="3">
    <source>
        <dbReference type="EMBL" id="PHJ20983.1"/>
    </source>
</evidence>
<sequence>MYTFRFFPLLVSGFGSVSLQLFFCVDSLAFSTSLCRPPSSLGLPLLCLVGGSPCVVCVGVCFGAFVLWGSLRAGKPTASSELKKERLLIFGIHPEGRQQAANIVRRMIGLYPHYGPHHYPPGAGPIPGGGLPPPGGRDLLRRGIGVYHHPFLGGDARGPLTTPSFFARGGGRGGGGPDDLVSAVRRGFFVPPPFVDQGGAPFSPSIYSPPTGSRGSYPPLTFLPPPSRHSSRRLTPGGPATPLPGGGSSGAPIGIITPHIGGRMSTSSRAGGYHHIPPLAYPTPSSASVSHQDLPPVYSSRSGTGGGVGGLSSMSSGGGGGLSSSGSGGRSSWNRKSPPSYRGRGDTELSPRGGGGGRESPGRYSSSLRSGPYHHHSHHVSGGGGG</sequence>
<keyword evidence="2" id="KW-0472">Membrane</keyword>
<feature type="region of interest" description="Disordered" evidence="1">
    <location>
        <begin position="199"/>
        <end position="386"/>
    </location>
</feature>
<evidence type="ECO:0000313" key="4">
    <source>
        <dbReference type="Proteomes" id="UP000221165"/>
    </source>
</evidence>
<comment type="caution">
    <text evidence="3">The sequence shown here is derived from an EMBL/GenBank/DDBJ whole genome shotgun (WGS) entry which is preliminary data.</text>
</comment>
<dbReference type="RefSeq" id="XP_067922668.1">
    <property type="nucleotide sequence ID" value="XM_068065356.1"/>
</dbReference>
<evidence type="ECO:0008006" key="5">
    <source>
        <dbReference type="Google" id="ProtNLM"/>
    </source>
</evidence>
<dbReference type="AlphaFoldDB" id="A0A2C6KYW7"/>
<evidence type="ECO:0000256" key="2">
    <source>
        <dbReference type="SAM" id="Phobius"/>
    </source>
</evidence>
<keyword evidence="2" id="KW-0812">Transmembrane</keyword>
<protein>
    <recommendedName>
        <fullName evidence="5">Transmembrane protein</fullName>
    </recommendedName>
</protein>
<accession>A0A2C6KYW7</accession>
<name>A0A2C6KYW7_9APIC</name>
<keyword evidence="2" id="KW-1133">Transmembrane helix</keyword>
<dbReference type="EMBL" id="MIGC01002485">
    <property type="protein sequence ID" value="PHJ20983.1"/>
    <property type="molecule type" value="Genomic_DNA"/>
</dbReference>
<gene>
    <name evidence="3" type="ORF">CSUI_005177</name>
</gene>
<feature type="non-terminal residue" evidence="3">
    <location>
        <position position="386"/>
    </location>
</feature>
<feature type="compositionally biased region" description="Gly residues" evidence="1">
    <location>
        <begin position="303"/>
        <end position="329"/>
    </location>
</feature>
<keyword evidence="4" id="KW-1185">Reference proteome</keyword>